<proteinExistence type="predicted"/>
<sequence>MRTFQHKVTINDIGGILVFALGAFVCLWHRTNSVMVILGFILIAVTLRAVDRAIHSSYTLTDDGELQIKTGRIGRPKSIQITQIKTVDKRPFAFRLGYYALLELNDNTAISIQPDNVDSFLATIRKKISKKDNIE</sequence>
<gene>
    <name evidence="2" type="ORF">HXN33_00775</name>
</gene>
<feature type="transmembrane region" description="Helical" evidence="1">
    <location>
        <begin position="34"/>
        <end position="50"/>
    </location>
</feature>
<reference evidence="2" key="1">
    <citation type="submission" date="2020-04" db="EMBL/GenBank/DDBJ databases">
        <title>Deep metagenomics examines the oral microbiome during advanced dental caries in children, revealing novel taxa and co-occurrences with host molecules.</title>
        <authorList>
            <person name="Baker J.L."/>
            <person name="Morton J.T."/>
            <person name="Dinis M."/>
            <person name="Alvarez R."/>
            <person name="Tran N.C."/>
            <person name="Knight R."/>
            <person name="Edlund A."/>
        </authorList>
    </citation>
    <scope>NUCLEOTIDE SEQUENCE</scope>
    <source>
        <strain evidence="2">JCVI_25_bin.9</strain>
    </source>
</reference>
<dbReference type="GeneID" id="66730454"/>
<dbReference type="AlphaFoldDB" id="A0A930HWD7"/>
<dbReference type="RefSeq" id="WP_008824026.1">
    <property type="nucleotide sequence ID" value="NZ_CAUTPC010000018.1"/>
</dbReference>
<evidence type="ECO:0008006" key="4">
    <source>
        <dbReference type="Google" id="ProtNLM"/>
    </source>
</evidence>
<name>A0A930HWD7_9BACT</name>
<evidence type="ECO:0000313" key="3">
    <source>
        <dbReference type="Proteomes" id="UP000757461"/>
    </source>
</evidence>
<keyword evidence="1" id="KW-0812">Transmembrane</keyword>
<dbReference type="EMBL" id="JABZSQ010000006">
    <property type="protein sequence ID" value="MBF1414086.1"/>
    <property type="molecule type" value="Genomic_DNA"/>
</dbReference>
<evidence type="ECO:0000313" key="2">
    <source>
        <dbReference type="EMBL" id="MBF1414086.1"/>
    </source>
</evidence>
<keyword evidence="1" id="KW-0472">Membrane</keyword>
<dbReference type="Proteomes" id="UP000757461">
    <property type="component" value="Unassembled WGS sequence"/>
</dbReference>
<feature type="transmembrane region" description="Helical" evidence="1">
    <location>
        <begin position="12"/>
        <end position="28"/>
    </location>
</feature>
<comment type="caution">
    <text evidence="2">The sequence shown here is derived from an EMBL/GenBank/DDBJ whole genome shotgun (WGS) entry which is preliminary data.</text>
</comment>
<evidence type="ECO:0000256" key="1">
    <source>
        <dbReference type="SAM" id="Phobius"/>
    </source>
</evidence>
<organism evidence="2 3">
    <name type="scientific">Prevotella histicola</name>
    <dbReference type="NCBI Taxonomy" id="470565"/>
    <lineage>
        <taxon>Bacteria</taxon>
        <taxon>Pseudomonadati</taxon>
        <taxon>Bacteroidota</taxon>
        <taxon>Bacteroidia</taxon>
        <taxon>Bacteroidales</taxon>
        <taxon>Prevotellaceae</taxon>
        <taxon>Prevotella</taxon>
    </lineage>
</organism>
<protein>
    <recommendedName>
        <fullName evidence="4">PH domain-containing protein</fullName>
    </recommendedName>
</protein>
<keyword evidence="1" id="KW-1133">Transmembrane helix</keyword>
<accession>A0A930HWD7</accession>